<comment type="caution">
    <text evidence="2">The sequence shown here is derived from an EMBL/GenBank/DDBJ whole genome shotgun (WGS) entry which is preliminary data.</text>
</comment>
<dbReference type="AlphaFoldDB" id="A0AAV6UWW1"/>
<dbReference type="Proteomes" id="UP000827092">
    <property type="component" value="Unassembled WGS sequence"/>
</dbReference>
<sequence>MTSGTFRIQDKHLTDPPHISEAKGGPELKYGPPATMISLWNANICSSQSNTSQQHIVNYCHVLSGQLTTSQRIQVYNFNTRQSLIIPIRNSSSSSSSDRSKESQEEAHGVE</sequence>
<keyword evidence="3" id="KW-1185">Reference proteome</keyword>
<proteinExistence type="predicted"/>
<feature type="compositionally biased region" description="Basic and acidic residues" evidence="1">
    <location>
        <begin position="8"/>
        <end position="26"/>
    </location>
</feature>
<name>A0AAV6UWW1_9ARAC</name>
<feature type="compositionally biased region" description="Basic and acidic residues" evidence="1">
    <location>
        <begin position="98"/>
        <end position="111"/>
    </location>
</feature>
<feature type="region of interest" description="Disordered" evidence="1">
    <location>
        <begin position="87"/>
        <end position="111"/>
    </location>
</feature>
<evidence type="ECO:0000313" key="2">
    <source>
        <dbReference type="EMBL" id="KAG8188312.1"/>
    </source>
</evidence>
<evidence type="ECO:0000256" key="1">
    <source>
        <dbReference type="SAM" id="MobiDB-lite"/>
    </source>
</evidence>
<feature type="region of interest" description="Disordered" evidence="1">
    <location>
        <begin position="1"/>
        <end position="30"/>
    </location>
</feature>
<gene>
    <name evidence="2" type="ORF">JTE90_008953</name>
</gene>
<evidence type="ECO:0000313" key="3">
    <source>
        <dbReference type="Proteomes" id="UP000827092"/>
    </source>
</evidence>
<reference evidence="2 3" key="1">
    <citation type="journal article" date="2022" name="Nat. Ecol. Evol.">
        <title>A masculinizing supergene underlies an exaggerated male reproductive morph in a spider.</title>
        <authorList>
            <person name="Hendrickx F."/>
            <person name="De Corte Z."/>
            <person name="Sonet G."/>
            <person name="Van Belleghem S.M."/>
            <person name="Kostlbacher S."/>
            <person name="Vangestel C."/>
        </authorList>
    </citation>
    <scope>NUCLEOTIDE SEQUENCE [LARGE SCALE GENOMIC DNA]</scope>
    <source>
        <strain evidence="2">W744_W776</strain>
    </source>
</reference>
<dbReference type="EMBL" id="JAFNEN010000242">
    <property type="protein sequence ID" value="KAG8188312.1"/>
    <property type="molecule type" value="Genomic_DNA"/>
</dbReference>
<accession>A0AAV6UWW1</accession>
<organism evidence="2 3">
    <name type="scientific">Oedothorax gibbosus</name>
    <dbReference type="NCBI Taxonomy" id="931172"/>
    <lineage>
        <taxon>Eukaryota</taxon>
        <taxon>Metazoa</taxon>
        <taxon>Ecdysozoa</taxon>
        <taxon>Arthropoda</taxon>
        <taxon>Chelicerata</taxon>
        <taxon>Arachnida</taxon>
        <taxon>Araneae</taxon>
        <taxon>Araneomorphae</taxon>
        <taxon>Entelegynae</taxon>
        <taxon>Araneoidea</taxon>
        <taxon>Linyphiidae</taxon>
        <taxon>Erigoninae</taxon>
        <taxon>Oedothorax</taxon>
    </lineage>
</organism>
<protein>
    <submittedName>
        <fullName evidence="2">Uncharacterized protein</fullName>
    </submittedName>
</protein>